<dbReference type="EMBL" id="QEWQ01000001">
    <property type="protein sequence ID" value="PWD81900.1"/>
    <property type="molecule type" value="Genomic_DNA"/>
</dbReference>
<dbReference type="AlphaFoldDB" id="A0A2U2AGY5"/>
<dbReference type="Proteomes" id="UP000245020">
    <property type="component" value="Unassembled WGS sequence"/>
</dbReference>
<comment type="caution">
    <text evidence="2">The sequence shown here is derived from an EMBL/GenBank/DDBJ whole genome shotgun (WGS) entry which is preliminary data.</text>
</comment>
<keyword evidence="3" id="KW-1185">Reference proteome</keyword>
<gene>
    <name evidence="2" type="ORF">DC083_01595</name>
</gene>
<evidence type="ECO:0000313" key="3">
    <source>
        <dbReference type="Proteomes" id="UP000245020"/>
    </source>
</evidence>
<dbReference type="OrthoDB" id="6495095at2"/>
<name>A0A2U2AGY5_9GAMM</name>
<dbReference type="RefSeq" id="WP_109188519.1">
    <property type="nucleotide sequence ID" value="NZ_BMYA01000001.1"/>
</dbReference>
<dbReference type="Pfam" id="PF01497">
    <property type="entry name" value="Peripla_BP_2"/>
    <property type="match status" value="1"/>
</dbReference>
<evidence type="ECO:0000313" key="2">
    <source>
        <dbReference type="EMBL" id="PWD81900.1"/>
    </source>
</evidence>
<proteinExistence type="predicted"/>
<dbReference type="SUPFAM" id="SSF53807">
    <property type="entry name" value="Helical backbone' metal receptor"/>
    <property type="match status" value="1"/>
</dbReference>
<evidence type="ECO:0000259" key="1">
    <source>
        <dbReference type="PROSITE" id="PS50983"/>
    </source>
</evidence>
<dbReference type="InterPro" id="IPR002491">
    <property type="entry name" value="ABC_transptr_periplasmic_BD"/>
</dbReference>
<dbReference type="PANTHER" id="PTHR30535">
    <property type="entry name" value="VITAMIN B12-BINDING PROTEIN"/>
    <property type="match status" value="1"/>
</dbReference>
<dbReference type="Gene3D" id="3.40.50.1980">
    <property type="entry name" value="Nitrogenase molybdenum iron protein domain"/>
    <property type="match status" value="2"/>
</dbReference>
<dbReference type="PROSITE" id="PS50983">
    <property type="entry name" value="FE_B12_PBP"/>
    <property type="match status" value="1"/>
</dbReference>
<dbReference type="InterPro" id="IPR050902">
    <property type="entry name" value="ABC_Transporter_SBP"/>
</dbReference>
<organism evidence="2 3">
    <name type="scientific">Ignatzschineria ureiclastica</name>
    <dbReference type="NCBI Taxonomy" id="472582"/>
    <lineage>
        <taxon>Bacteria</taxon>
        <taxon>Pseudomonadati</taxon>
        <taxon>Pseudomonadota</taxon>
        <taxon>Gammaproteobacteria</taxon>
        <taxon>Cardiobacteriales</taxon>
        <taxon>Ignatzschineriaceae</taxon>
        <taxon>Ignatzschineria</taxon>
    </lineage>
</organism>
<accession>A0A2U2AGY5</accession>
<sequence length="314" mass="35449">MTNKVINVVKERWMQIGKWFALGILLLIAQFAQAENLVLPKGESLNCQRIVSISPAISDILMDLKLEDNVIGATRYCKLPEKKDRELVGGYFDLNVEKVMSLRPDIVFLEGMPNNPISQRLDSLGIKNRAFALDTLDEMEGAKQEIGHYCEGEIVIDGLTLKEFLAYKVPQNVTDHPKVLILYNYGESSEKILPRLAAGRSFHGELLETLGMENVYLGSLNAPELTREAISLLNPEWIFILNGLITDPEQPYNVLEVQNIHPKWEFLSGVKAVQQSHVYEIRGFYTQIPSVAAMEQLGETLSQLVYGDQREKTE</sequence>
<feature type="domain" description="Fe/B12 periplasmic-binding" evidence="1">
    <location>
        <begin position="49"/>
        <end position="309"/>
    </location>
</feature>
<reference evidence="3" key="1">
    <citation type="submission" date="2018-05" db="EMBL/GenBank/DDBJ databases">
        <title>Ignatzschineria dubaiensis sp. nov., isolated from necrotic foot tissues of dromedaries (Camelus dromedarius) and associated maggots in Dubai, United Arab Emirates.</title>
        <authorList>
            <person name="Tsang C.C."/>
            <person name="Tang J.Y.M."/>
            <person name="Fong J.Y.H."/>
            <person name="Kinne J."/>
            <person name="Lee H.H."/>
            <person name="Joseph M."/>
            <person name="Jose S."/>
            <person name="Schuster R.K."/>
            <person name="Tang Y."/>
            <person name="Sivakumar S."/>
            <person name="Chen J.H.K."/>
            <person name="Teng J.L.L."/>
            <person name="Lau S.K.P."/>
            <person name="Wernery U."/>
            <person name="Woo P.C.Y."/>
        </authorList>
    </citation>
    <scope>NUCLEOTIDE SEQUENCE [LARGE SCALE GENOMIC DNA]</scope>
    <source>
        <strain evidence="3">KCTC 22644</strain>
    </source>
</reference>
<dbReference type="PANTHER" id="PTHR30535:SF34">
    <property type="entry name" value="MOLYBDATE-BINDING PROTEIN MOLA"/>
    <property type="match status" value="1"/>
</dbReference>
<protein>
    <recommendedName>
        <fullName evidence="1">Fe/B12 periplasmic-binding domain-containing protein</fullName>
    </recommendedName>
</protein>